<dbReference type="GO" id="GO:0000272">
    <property type="term" value="P:polysaccharide catabolic process"/>
    <property type="evidence" value="ECO:0007669"/>
    <property type="project" value="InterPro"/>
</dbReference>
<evidence type="ECO:0000313" key="7">
    <source>
        <dbReference type="EMBL" id="AMO57597.1"/>
    </source>
</evidence>
<dbReference type="InterPro" id="IPR006879">
    <property type="entry name" value="YdjC-like"/>
</dbReference>
<dbReference type="EMBL" id="CP013251">
    <property type="protein sequence ID" value="AMO57597.1"/>
    <property type="molecule type" value="Genomic_DNA"/>
</dbReference>
<name>A0A142BFS1_9GAMM</name>
<evidence type="ECO:0000256" key="4">
    <source>
        <dbReference type="ARBA" id="ARBA00022842"/>
    </source>
</evidence>
<dbReference type="HAMAP" id="MF_01246">
    <property type="entry name" value="COD"/>
    <property type="match status" value="1"/>
</dbReference>
<proteinExistence type="inferred from homology"/>
<reference evidence="7 8" key="1">
    <citation type="journal article" date="2016" name="Front. Microbiol.">
        <title>Genomic Insight into the Host-Endosymbiont Relationship of Endozoicomonas montiporae CL-33(T) with its Coral Host.</title>
        <authorList>
            <person name="Ding J.-Y."/>
            <person name="Shiu J.-H."/>
            <person name="Chen W.-M."/>
            <person name="Chiang Y.-R."/>
            <person name="Tang S.-L."/>
        </authorList>
    </citation>
    <scope>NUCLEOTIDE SEQUENCE [LARGE SCALE GENOMIC DNA]</scope>
    <source>
        <strain evidence="7 8">CL-33</strain>
    </source>
</reference>
<dbReference type="PATRIC" id="fig|570277.3.peg.3903"/>
<dbReference type="PANTHER" id="PTHR31609:SF1">
    <property type="entry name" value="CARBOHYDRATE DEACETYLASE"/>
    <property type="match status" value="1"/>
</dbReference>
<evidence type="ECO:0000256" key="2">
    <source>
        <dbReference type="ARBA" id="ARBA00022723"/>
    </source>
</evidence>
<dbReference type="GO" id="GO:0016811">
    <property type="term" value="F:hydrolase activity, acting on carbon-nitrogen (but not peptide) bonds, in linear amides"/>
    <property type="evidence" value="ECO:0007669"/>
    <property type="project" value="UniProtKB-UniRule"/>
</dbReference>
<feature type="binding site" evidence="6">
    <location>
        <position position="154"/>
    </location>
    <ligand>
        <name>Mg(2+)</name>
        <dbReference type="ChEBI" id="CHEBI:18420"/>
    </ligand>
</feature>
<dbReference type="GO" id="GO:0019213">
    <property type="term" value="F:deacetylase activity"/>
    <property type="evidence" value="ECO:0007669"/>
    <property type="project" value="TreeGrafter"/>
</dbReference>
<protein>
    <recommendedName>
        <fullName evidence="6">Carbohydrate deacetylase</fullName>
        <ecNumber evidence="6">3.5.1.-</ecNumber>
    </recommendedName>
</protein>
<keyword evidence="5 6" id="KW-0119">Carbohydrate metabolism</keyword>
<dbReference type="InterPro" id="IPR011330">
    <property type="entry name" value="Glyco_hydro/deAcase_b/a-brl"/>
</dbReference>
<keyword evidence="3 6" id="KW-0378">Hydrolase</keyword>
<accession>A0A142BFS1</accession>
<evidence type="ECO:0000313" key="8">
    <source>
        <dbReference type="Proteomes" id="UP000071065"/>
    </source>
</evidence>
<dbReference type="NCBIfam" id="NF002559">
    <property type="entry name" value="PRK02134.1"/>
    <property type="match status" value="1"/>
</dbReference>
<evidence type="ECO:0000256" key="1">
    <source>
        <dbReference type="ARBA" id="ARBA00001946"/>
    </source>
</evidence>
<keyword evidence="4 6" id="KW-0460">Magnesium</keyword>
<evidence type="ECO:0000256" key="5">
    <source>
        <dbReference type="ARBA" id="ARBA00023277"/>
    </source>
</evidence>
<dbReference type="SUPFAM" id="SSF88713">
    <property type="entry name" value="Glycoside hydrolase/deacetylase"/>
    <property type="match status" value="1"/>
</dbReference>
<evidence type="ECO:0000256" key="3">
    <source>
        <dbReference type="ARBA" id="ARBA00022801"/>
    </source>
</evidence>
<dbReference type="CDD" id="cd10803">
    <property type="entry name" value="YdjC_EF3048_like"/>
    <property type="match status" value="1"/>
</dbReference>
<sequence length="284" mass="31931">MPTTCLNSRQHKNQRAEKEISSFQLCHQGKSMKLIINADDFGLSPGVNYGIIDAFRSGVVRSTTMMIGMPGEAHGVELAKANPQLAVGIHLRLTAGKPLCKNLTTLVDSSGQFLDQLSFYSNNTLCPKEIEQEFRAQIEHFIGLGLTPSHLDGHHHCYGHPIAQPVIKQLSTEYGIPYRTVDSSEVTQIRDYSYRFTDHFYGDVSLDMLLNIVDEELNTRGHNTLLEVMCHPAYIDPELMKASSYTQARVTEFEILTSDALTKALQQREIELTDYNEVTRLRNA</sequence>
<evidence type="ECO:0000256" key="6">
    <source>
        <dbReference type="HAMAP-Rule" id="MF_01246"/>
    </source>
</evidence>
<dbReference type="InterPro" id="IPR022948">
    <property type="entry name" value="COD_ChbG_bac"/>
</dbReference>
<comment type="cofactor">
    <cofactor evidence="1 6">
        <name>Mg(2+)</name>
        <dbReference type="ChEBI" id="CHEBI:18420"/>
    </cofactor>
</comment>
<dbReference type="Proteomes" id="UP000071065">
    <property type="component" value="Chromosome"/>
</dbReference>
<dbReference type="PANTHER" id="PTHR31609">
    <property type="entry name" value="YDJC DEACETYLASE FAMILY MEMBER"/>
    <property type="match status" value="1"/>
</dbReference>
<dbReference type="Gene3D" id="3.20.20.370">
    <property type="entry name" value="Glycoside hydrolase/deacetylase"/>
    <property type="match status" value="1"/>
</dbReference>
<comment type="function">
    <text evidence="6">Probably catalyzes the deacetylation of acetylated carbohydrates an important step in the degradation of oligosaccharides.</text>
</comment>
<dbReference type="STRING" id="570277.EZMO1_3618"/>
<dbReference type="KEGG" id="emp:EZMO1_3618"/>
<dbReference type="EC" id="3.5.1.-" evidence="6"/>
<dbReference type="Pfam" id="PF04794">
    <property type="entry name" value="YdjC"/>
    <property type="match status" value="1"/>
</dbReference>
<keyword evidence="2 6" id="KW-0479">Metal-binding</keyword>
<dbReference type="AlphaFoldDB" id="A0A142BFS1"/>
<feature type="binding site" evidence="6">
    <location>
        <position position="90"/>
    </location>
    <ligand>
        <name>Mg(2+)</name>
        <dbReference type="ChEBI" id="CHEBI:18420"/>
    </ligand>
</feature>
<comment type="similarity">
    <text evidence="6">Belongs to the YdjC deacetylase family.</text>
</comment>
<dbReference type="GO" id="GO:0046872">
    <property type="term" value="F:metal ion binding"/>
    <property type="evidence" value="ECO:0007669"/>
    <property type="project" value="UniProtKB-KW"/>
</dbReference>
<gene>
    <name evidence="7" type="ORF">EZMO1_3618</name>
</gene>
<comment type="subunit">
    <text evidence="6">Homodimer.</text>
</comment>
<organism evidence="7 8">
    <name type="scientific">Endozoicomonas montiporae CL-33</name>
    <dbReference type="NCBI Taxonomy" id="570277"/>
    <lineage>
        <taxon>Bacteria</taxon>
        <taxon>Pseudomonadati</taxon>
        <taxon>Pseudomonadota</taxon>
        <taxon>Gammaproteobacteria</taxon>
        <taxon>Oceanospirillales</taxon>
        <taxon>Endozoicomonadaceae</taxon>
        <taxon>Endozoicomonas</taxon>
    </lineage>
</organism>